<dbReference type="InterPro" id="IPR001965">
    <property type="entry name" value="Znf_PHD"/>
</dbReference>
<evidence type="ECO:0000259" key="7">
    <source>
        <dbReference type="PROSITE" id="PS50966"/>
    </source>
</evidence>
<dbReference type="PROSITE" id="PS01359">
    <property type="entry name" value="ZF_PHD_1"/>
    <property type="match status" value="1"/>
</dbReference>
<organism evidence="8 9">
    <name type="scientific">Trichogramma kaykai</name>
    <dbReference type="NCBI Taxonomy" id="54128"/>
    <lineage>
        <taxon>Eukaryota</taxon>
        <taxon>Metazoa</taxon>
        <taxon>Ecdysozoa</taxon>
        <taxon>Arthropoda</taxon>
        <taxon>Hexapoda</taxon>
        <taxon>Insecta</taxon>
        <taxon>Pterygota</taxon>
        <taxon>Neoptera</taxon>
        <taxon>Endopterygota</taxon>
        <taxon>Hymenoptera</taxon>
        <taxon>Apocrita</taxon>
        <taxon>Proctotrupomorpha</taxon>
        <taxon>Chalcidoidea</taxon>
        <taxon>Trichogrammatidae</taxon>
        <taxon>Trichogramma</taxon>
    </lineage>
</organism>
<feature type="region of interest" description="Disordered" evidence="5">
    <location>
        <begin position="942"/>
        <end position="975"/>
    </location>
</feature>
<evidence type="ECO:0008006" key="10">
    <source>
        <dbReference type="Google" id="ProtNLM"/>
    </source>
</evidence>
<evidence type="ECO:0000313" key="8">
    <source>
        <dbReference type="EMBL" id="KAL3407425.1"/>
    </source>
</evidence>
<proteinExistence type="predicted"/>
<dbReference type="InterPro" id="IPR052579">
    <property type="entry name" value="Zinc_finger_SWIM"/>
</dbReference>
<dbReference type="InterPro" id="IPR013083">
    <property type="entry name" value="Znf_RING/FYVE/PHD"/>
</dbReference>
<evidence type="ECO:0000256" key="3">
    <source>
        <dbReference type="ARBA" id="ARBA00022833"/>
    </source>
</evidence>
<dbReference type="PANTHER" id="PTHR31569:SF4">
    <property type="entry name" value="SWIM-TYPE DOMAIN-CONTAINING PROTEIN"/>
    <property type="match status" value="1"/>
</dbReference>
<comment type="caution">
    <text evidence="8">The sequence shown here is derived from an EMBL/GenBank/DDBJ whole genome shotgun (WGS) entry which is preliminary data.</text>
</comment>
<protein>
    <recommendedName>
        <fullName evidence="10">SWIM-type domain-containing protein</fullName>
    </recommendedName>
</protein>
<dbReference type="EMBL" id="JBJJXI010000007">
    <property type="protein sequence ID" value="KAL3407425.1"/>
    <property type="molecule type" value="Genomic_DNA"/>
</dbReference>
<dbReference type="PROSITE" id="PS50966">
    <property type="entry name" value="ZF_SWIM"/>
    <property type="match status" value="1"/>
</dbReference>
<feature type="domain" description="PHD-type" evidence="6">
    <location>
        <begin position="1244"/>
        <end position="1298"/>
    </location>
</feature>
<evidence type="ECO:0000256" key="2">
    <source>
        <dbReference type="ARBA" id="ARBA00022771"/>
    </source>
</evidence>
<dbReference type="PROSITE" id="PS50016">
    <property type="entry name" value="ZF_PHD_2"/>
    <property type="match status" value="1"/>
</dbReference>
<dbReference type="InterPro" id="IPR011011">
    <property type="entry name" value="Znf_FYVE_PHD"/>
</dbReference>
<dbReference type="Pfam" id="PF00628">
    <property type="entry name" value="PHD"/>
    <property type="match status" value="1"/>
</dbReference>
<keyword evidence="9" id="KW-1185">Reference proteome</keyword>
<keyword evidence="2 4" id="KW-0863">Zinc-finger</keyword>
<dbReference type="SMART" id="SM00249">
    <property type="entry name" value="PHD"/>
    <property type="match status" value="1"/>
</dbReference>
<keyword evidence="1" id="KW-0479">Metal-binding</keyword>
<dbReference type="Pfam" id="PF04434">
    <property type="entry name" value="SWIM"/>
    <property type="match status" value="1"/>
</dbReference>
<dbReference type="Gene3D" id="3.30.40.10">
    <property type="entry name" value="Zinc/RING finger domain, C3HC4 (zinc finger)"/>
    <property type="match status" value="1"/>
</dbReference>
<dbReference type="SUPFAM" id="SSF57903">
    <property type="entry name" value="FYVE/PHD zinc finger"/>
    <property type="match status" value="1"/>
</dbReference>
<dbReference type="InterPro" id="IPR019786">
    <property type="entry name" value="Zinc_finger_PHD-type_CS"/>
</dbReference>
<feature type="region of interest" description="Disordered" evidence="5">
    <location>
        <begin position="1083"/>
        <end position="1103"/>
    </location>
</feature>
<accession>A0ABD2XQC7</accession>
<evidence type="ECO:0000259" key="6">
    <source>
        <dbReference type="PROSITE" id="PS50016"/>
    </source>
</evidence>
<evidence type="ECO:0000256" key="4">
    <source>
        <dbReference type="PROSITE-ProRule" id="PRU00325"/>
    </source>
</evidence>
<dbReference type="GO" id="GO:0008270">
    <property type="term" value="F:zinc ion binding"/>
    <property type="evidence" value="ECO:0007669"/>
    <property type="project" value="UniProtKB-KW"/>
</dbReference>
<name>A0ABD2XQC7_9HYME</name>
<dbReference type="Proteomes" id="UP001627154">
    <property type="component" value="Unassembled WGS sequence"/>
</dbReference>
<feature type="compositionally biased region" description="Polar residues" evidence="5">
    <location>
        <begin position="1092"/>
        <end position="1101"/>
    </location>
</feature>
<sequence length="1299" mass="148664">MSDTWYKYSTRKQKQLIQNYESRSGKRNLLCLSLQYTVRGARKFYLVDVSKFLESYPKLSDKHYYEIITDKCCLYFDIEFYRSSQYMIDELRGFDLFLKLIKFYLIKLVDGLDVDHIFYLITDASDENKFSRHVVIRLITDEGELLFKNNFDTCQHFVFSFRQFLLQTIFNFSKCEDKHRLELAGISSSDVIYLIKYKKNIGQVIQDEVNQSYFKLYELNMDLVAGTYLMNGTFFDWSIYDSNRQFRLPLSSKVEDPSRILQYVLDMSKIPFSSDHQDMLLKFSLVSKPFSDNHSPIKCSAFDTNCVNENKLPSLHETMIVAQKKGSNFKFQYQEMDPSLRQYLNKAISHIESIVIPSTGKHYSVTKCTLQNSKFIPFQVILSFYCKQFGHRVLFAGCNMSSDDEFTPKSKLSWQAVLAKDAELKKELSTKTKSFASNYVGRKFKTDQEVLDAIAELQSHLEVFVQRDEQPKTALKTISRVTKNPNFKAAMLPPVRPKLNEENVKFVKDSLRTGGSNMKILLDLHKAGINAGLKNITNIKYAAKQAQPSSFDDVIKLLDAKNAIYDFSVDENNSLEGLFVSTPSMKHTYEIFPEILMIDATYGLLDQDYPLVIAAIVDGNGITEVIAFGLVAQETEESYSWFIDCIINHLPGCKQTVAFVSDKDMVLRKVIKEKLELDTYICTFHVLQAFKRAVTFDKMAITKSEKETVIKFVSDLTYAIDEEAYNCTYQKFIDVAPSPAIEYFNKNWHSIKREWVRCFMNNNFKTDTNNRVESFNSKLKAFFQGKSSVPVFLESFFDFLSILDSERSQDVLKMFTTVPTYSMDEVNAQYFHSLTNYAYDFIEDQLILANQTVIVRKIGTDMYSIHSNSCKNLEYTVSPHSCSCRHFKSMQLPCKHIFKIRKQLKLPSFDLNLCAQRWTKVYYSLNHKIFQSDLQDRKITGLAQGPSNQQDAPDELPKEQPPSHHSDVCFNPTTNGTEVDTSEKFIWVCTESSSSVEMTFCDSEDEAEIPKNRSSNRLSSNPICENINQTSSTFASKSLSIQSDIDAEIVGTTTSSLVPPSKSVGLTEDKVLRCNDISSNITPEEPPAATFSKPQLRSSSRLRGRNDAGHSLFALKKTIAKGPKATAGTSSITFKKTVCKGRKKGTDKTVIGSTKRKFVGKPYSELGPKLQALFLLKMLVPKEILENKIIGEELITENEINFNQLPCSFFDSSIDVSVLEPYICLSAYKRLCVEKIEKSEDLVLWLCGTCNLELDGKAIFCNQCVNWFHITCQGVTKKQLEKFENTDLMYFCIKCKANE</sequence>
<keyword evidence="3" id="KW-0862">Zinc</keyword>
<evidence type="ECO:0000256" key="5">
    <source>
        <dbReference type="SAM" id="MobiDB-lite"/>
    </source>
</evidence>
<feature type="domain" description="SWIM-type" evidence="7">
    <location>
        <begin position="863"/>
        <end position="905"/>
    </location>
</feature>
<dbReference type="InterPro" id="IPR048324">
    <property type="entry name" value="ZSWIM1-3_RNaseH-like"/>
</dbReference>
<dbReference type="Pfam" id="PF21056">
    <property type="entry name" value="ZSWIM1-3_RNaseH-like"/>
    <property type="match status" value="1"/>
</dbReference>
<evidence type="ECO:0000256" key="1">
    <source>
        <dbReference type="ARBA" id="ARBA00022723"/>
    </source>
</evidence>
<feature type="compositionally biased region" description="Basic and acidic residues" evidence="5">
    <location>
        <begin position="955"/>
        <end position="967"/>
    </location>
</feature>
<dbReference type="PANTHER" id="PTHR31569">
    <property type="entry name" value="SWIM-TYPE DOMAIN-CONTAINING PROTEIN"/>
    <property type="match status" value="1"/>
</dbReference>
<reference evidence="8 9" key="1">
    <citation type="journal article" date="2024" name="bioRxiv">
        <title>A reference genome for Trichogramma kaykai: A tiny desert-dwelling parasitoid wasp with competing sex-ratio distorters.</title>
        <authorList>
            <person name="Culotta J."/>
            <person name="Lindsey A.R."/>
        </authorList>
    </citation>
    <scope>NUCLEOTIDE SEQUENCE [LARGE SCALE GENOMIC DNA]</scope>
    <source>
        <strain evidence="8 9">KSX58</strain>
    </source>
</reference>
<dbReference type="InterPro" id="IPR019787">
    <property type="entry name" value="Znf_PHD-finger"/>
</dbReference>
<dbReference type="InterPro" id="IPR007527">
    <property type="entry name" value="Znf_SWIM"/>
</dbReference>
<evidence type="ECO:0000313" key="9">
    <source>
        <dbReference type="Proteomes" id="UP001627154"/>
    </source>
</evidence>
<gene>
    <name evidence="8" type="ORF">TKK_000417</name>
</gene>